<proteinExistence type="predicted"/>
<evidence type="ECO:0000256" key="1">
    <source>
        <dbReference type="SAM" id="Phobius"/>
    </source>
</evidence>
<keyword evidence="1" id="KW-1133">Transmembrane helix</keyword>
<keyword evidence="1" id="KW-0812">Transmembrane</keyword>
<reference evidence="2 3" key="1">
    <citation type="submission" date="2021-02" db="EMBL/GenBank/DDBJ databases">
        <title>Complete genome of Desulfoluna sp. strain ASN36.</title>
        <authorList>
            <person name="Takahashi A."/>
            <person name="Kojima H."/>
            <person name="Fukui M."/>
        </authorList>
    </citation>
    <scope>NUCLEOTIDE SEQUENCE [LARGE SCALE GENOMIC DNA]</scope>
    <source>
        <strain evidence="2 3">ASN36</strain>
    </source>
</reference>
<keyword evidence="1" id="KW-0472">Membrane</keyword>
<evidence type="ECO:0000313" key="2">
    <source>
        <dbReference type="EMBL" id="BCS98850.1"/>
    </source>
</evidence>
<sequence>MNEIENHAGQEIPEESDFFAEAPKEIGVLLSGHTTLKKNDEPSGGMKRMVVAAAGTGVGLLVGLGITHVAGLTPERVPFYLWVIGMPLFGLVAGREQTAFLHTCTYVGEDGLAQYTLKKSRKRRPGAKVLRFDDAESLHVTLVDHYGNAFYEKTTYAYEWKDRRGTTCFNVEGSYCEKSGPPKDPCHPFHFGAASEDAWNDHKLDKMVATIENGGHVPFQVDGMTLELGLGTLNIYDGERRLKWDINHIDSVSLRDGSIIVYSDRYRASGAISQLFGNGTIRFSYGSMPNAHLFMMLLKLLLGKSEAK</sequence>
<keyword evidence="3" id="KW-1185">Reference proteome</keyword>
<organism evidence="2 3">
    <name type="scientific">Desulfoluna limicola</name>
    <dbReference type="NCBI Taxonomy" id="2810562"/>
    <lineage>
        <taxon>Bacteria</taxon>
        <taxon>Pseudomonadati</taxon>
        <taxon>Thermodesulfobacteriota</taxon>
        <taxon>Desulfobacteria</taxon>
        <taxon>Desulfobacterales</taxon>
        <taxon>Desulfolunaceae</taxon>
        <taxon>Desulfoluna</taxon>
    </lineage>
</organism>
<feature type="transmembrane region" description="Helical" evidence="1">
    <location>
        <begin position="49"/>
        <end position="71"/>
    </location>
</feature>
<evidence type="ECO:0000313" key="3">
    <source>
        <dbReference type="Proteomes" id="UP001320148"/>
    </source>
</evidence>
<accession>A0ABM7PMU2</accession>
<feature type="transmembrane region" description="Helical" evidence="1">
    <location>
        <begin position="77"/>
        <end position="94"/>
    </location>
</feature>
<name>A0ABM7PMU2_9BACT</name>
<protein>
    <submittedName>
        <fullName evidence="2">Uncharacterized protein</fullName>
    </submittedName>
</protein>
<dbReference type="EMBL" id="AP024488">
    <property type="protein sequence ID" value="BCS98850.1"/>
    <property type="molecule type" value="Genomic_DNA"/>
</dbReference>
<dbReference type="Proteomes" id="UP001320148">
    <property type="component" value="Chromosome"/>
</dbReference>
<dbReference type="RefSeq" id="WP_236890219.1">
    <property type="nucleotide sequence ID" value="NZ_AP024488.1"/>
</dbReference>
<gene>
    <name evidence="2" type="ORF">DSLASN_44820</name>
</gene>